<evidence type="ECO:0000313" key="1">
    <source>
        <dbReference type="EMBL" id="DAD42278.1"/>
    </source>
</evidence>
<name>A0A822ZKL0_NELNU</name>
<evidence type="ECO:0000313" key="2">
    <source>
        <dbReference type="Proteomes" id="UP000607653"/>
    </source>
</evidence>
<dbReference type="Pfam" id="PF14009">
    <property type="entry name" value="PADRE"/>
    <property type="match status" value="1"/>
</dbReference>
<gene>
    <name evidence="1" type="ORF">HUJ06_000508</name>
</gene>
<reference evidence="1 2" key="1">
    <citation type="journal article" date="2020" name="Mol. Biol. Evol.">
        <title>Distinct Expression and Methylation Patterns for Genes with Different Fates following a Single Whole-Genome Duplication in Flowering Plants.</title>
        <authorList>
            <person name="Shi T."/>
            <person name="Rahmani R.S."/>
            <person name="Gugger P.F."/>
            <person name="Wang M."/>
            <person name="Li H."/>
            <person name="Zhang Y."/>
            <person name="Li Z."/>
            <person name="Wang Q."/>
            <person name="Van de Peer Y."/>
            <person name="Marchal K."/>
            <person name="Chen J."/>
        </authorList>
    </citation>
    <scope>NUCLEOTIDE SEQUENCE [LARGE SCALE GENOMIC DNA]</scope>
    <source>
        <tissue evidence="1">Leaf</tissue>
    </source>
</reference>
<comment type="caution">
    <text evidence="1">The sequence shown here is derived from an EMBL/GenBank/DDBJ whole genome shotgun (WGS) entry which is preliminary data.</text>
</comment>
<dbReference type="EMBL" id="DUZY01000006">
    <property type="protein sequence ID" value="DAD42278.1"/>
    <property type="molecule type" value="Genomic_DNA"/>
</dbReference>
<organism evidence="1 2">
    <name type="scientific">Nelumbo nucifera</name>
    <name type="common">Sacred lotus</name>
    <dbReference type="NCBI Taxonomy" id="4432"/>
    <lineage>
        <taxon>Eukaryota</taxon>
        <taxon>Viridiplantae</taxon>
        <taxon>Streptophyta</taxon>
        <taxon>Embryophyta</taxon>
        <taxon>Tracheophyta</taxon>
        <taxon>Spermatophyta</taxon>
        <taxon>Magnoliopsida</taxon>
        <taxon>Proteales</taxon>
        <taxon>Nelumbonaceae</taxon>
        <taxon>Nelumbo</taxon>
    </lineage>
</organism>
<dbReference type="InterPro" id="IPR025322">
    <property type="entry name" value="PADRE_dom"/>
</dbReference>
<proteinExistence type="predicted"/>
<dbReference type="Proteomes" id="UP000607653">
    <property type="component" value="Unassembled WGS sequence"/>
</dbReference>
<accession>A0A822ZKL0</accession>
<dbReference type="AlphaFoldDB" id="A0A822ZKL0"/>
<keyword evidence="2" id="KW-1185">Reference proteome</keyword>
<protein>
    <submittedName>
        <fullName evidence="1">Uncharacterized protein</fullName>
    </submittedName>
</protein>
<sequence>MGNYISCVQLPSETPVETIKLIKSDGLVKIYHRPINASELMLEFSKHVVYHSDSFYIGQKILTLSENAELKLGHKYTSPSKTFLFNPSYPLLLLLHSFPSRLNPLHRVISLSTSF</sequence>